<protein>
    <submittedName>
        <fullName evidence="3">Endonuclease/exonuclease/phosphatase family protein</fullName>
    </submittedName>
</protein>
<dbReference type="Proteomes" id="UP000565724">
    <property type="component" value="Unassembled WGS sequence"/>
</dbReference>
<organism evidence="3 4">
    <name type="scientific">Cellulomonas humilata</name>
    <dbReference type="NCBI Taxonomy" id="144055"/>
    <lineage>
        <taxon>Bacteria</taxon>
        <taxon>Bacillati</taxon>
        <taxon>Actinomycetota</taxon>
        <taxon>Actinomycetes</taxon>
        <taxon>Micrococcales</taxon>
        <taxon>Cellulomonadaceae</taxon>
        <taxon>Cellulomonas</taxon>
    </lineage>
</organism>
<dbReference type="EMBL" id="JABMCI010000042">
    <property type="protein sequence ID" value="NUU16154.1"/>
    <property type="molecule type" value="Genomic_DNA"/>
</dbReference>
<comment type="caution">
    <text evidence="3">The sequence shown here is derived from an EMBL/GenBank/DDBJ whole genome shotgun (WGS) entry which is preliminary data.</text>
</comment>
<keyword evidence="1" id="KW-1133">Transmembrane helix</keyword>
<keyword evidence="3" id="KW-0269">Exonuclease</keyword>
<feature type="transmembrane region" description="Helical" evidence="1">
    <location>
        <begin position="40"/>
        <end position="58"/>
    </location>
</feature>
<dbReference type="GO" id="GO:0004519">
    <property type="term" value="F:endonuclease activity"/>
    <property type="evidence" value="ECO:0007669"/>
    <property type="project" value="UniProtKB-KW"/>
</dbReference>
<keyword evidence="4" id="KW-1185">Reference proteome</keyword>
<dbReference type="InterPro" id="IPR036691">
    <property type="entry name" value="Endo/exonu/phosph_ase_sf"/>
</dbReference>
<feature type="transmembrane region" description="Helical" evidence="1">
    <location>
        <begin position="65"/>
        <end position="85"/>
    </location>
</feature>
<dbReference type="Gene3D" id="3.60.10.10">
    <property type="entry name" value="Endonuclease/exonuclease/phosphatase"/>
    <property type="match status" value="1"/>
</dbReference>
<evidence type="ECO:0000313" key="4">
    <source>
        <dbReference type="Proteomes" id="UP000565724"/>
    </source>
</evidence>
<dbReference type="GO" id="GO:0004527">
    <property type="term" value="F:exonuclease activity"/>
    <property type="evidence" value="ECO:0007669"/>
    <property type="project" value="UniProtKB-KW"/>
</dbReference>
<name>A0A7Y5ZXZ6_9CELL</name>
<keyword evidence="3" id="KW-0378">Hydrolase</keyword>
<evidence type="ECO:0000259" key="2">
    <source>
        <dbReference type="Pfam" id="PF03372"/>
    </source>
</evidence>
<keyword evidence="3" id="KW-0255">Endonuclease</keyword>
<dbReference type="Pfam" id="PF03372">
    <property type="entry name" value="Exo_endo_phos"/>
    <property type="match status" value="1"/>
</dbReference>
<keyword evidence="3" id="KW-0540">Nuclease</keyword>
<dbReference type="InterPro" id="IPR005135">
    <property type="entry name" value="Endo/exonuclease/phosphatase"/>
</dbReference>
<dbReference type="AlphaFoldDB" id="A0A7Y5ZXZ6"/>
<evidence type="ECO:0000313" key="3">
    <source>
        <dbReference type="EMBL" id="NUU16154.1"/>
    </source>
</evidence>
<evidence type="ECO:0000256" key="1">
    <source>
        <dbReference type="SAM" id="Phobius"/>
    </source>
</evidence>
<gene>
    <name evidence="3" type="ORF">HP550_02670</name>
</gene>
<keyword evidence="1" id="KW-0812">Transmembrane</keyword>
<sequence length="323" mass="32828">MTAAARVLVWAVALSVLGVLVALAVPVASGTYLVAQVVSFRALLGLGSAVVAAALLAVPATRRRLLPLTVALIVGAAAQGAVLAARSTPQHADAAGSGDQVVVLSFNTLSTVDPAVLADLALEHGADVVVLPETSGYTARMTAKRMASAGQPMQRLTAAGHSSFVAGTALLVSERVGTYPASESLPTLLGSLRADPSDPAGSPVIVAAHPIAPISRGSMPTWRTETRLVADLCGSTPGVIVAGDLNSTLDHPGLQDLGPCIDAARASGAAALGTWPASAPRFLAAPIDHVLVDGRAWRVVGFQVLERTGGSDHRPILATLERR</sequence>
<dbReference type="RefSeq" id="WP_175346054.1">
    <property type="nucleotide sequence ID" value="NZ_JABMCI010000042.1"/>
</dbReference>
<accession>A0A7Y5ZXZ6</accession>
<reference evidence="3 4" key="1">
    <citation type="submission" date="2020-05" db="EMBL/GenBank/DDBJ databases">
        <title>Genome Sequencing of Type Strains.</title>
        <authorList>
            <person name="Lemaire J.F."/>
            <person name="Inderbitzin P."/>
            <person name="Gregorio O.A."/>
            <person name="Collins S.B."/>
            <person name="Wespe N."/>
            <person name="Knight-Connoni V."/>
        </authorList>
    </citation>
    <scope>NUCLEOTIDE SEQUENCE [LARGE SCALE GENOMIC DNA]</scope>
    <source>
        <strain evidence="3 4">ATCC 25174</strain>
    </source>
</reference>
<keyword evidence="1" id="KW-0472">Membrane</keyword>
<dbReference type="SUPFAM" id="SSF56219">
    <property type="entry name" value="DNase I-like"/>
    <property type="match status" value="1"/>
</dbReference>
<feature type="domain" description="Endonuclease/exonuclease/phosphatase" evidence="2">
    <location>
        <begin position="104"/>
        <end position="313"/>
    </location>
</feature>
<proteinExistence type="predicted"/>